<dbReference type="RefSeq" id="WP_320185401.1">
    <property type="nucleotide sequence ID" value="NZ_CP138332.1"/>
</dbReference>
<protein>
    <recommendedName>
        <fullName evidence="3">Outer membrane protein beta-barrel domain-containing protein</fullName>
    </recommendedName>
</protein>
<organism evidence="1 2">
    <name type="scientific">Sphingobacterium bambusae</name>
    <dbReference type="NCBI Taxonomy" id="662858"/>
    <lineage>
        <taxon>Bacteria</taxon>
        <taxon>Pseudomonadati</taxon>
        <taxon>Bacteroidota</taxon>
        <taxon>Sphingobacteriia</taxon>
        <taxon>Sphingobacteriales</taxon>
        <taxon>Sphingobacteriaceae</taxon>
        <taxon>Sphingobacterium</taxon>
    </lineage>
</organism>
<evidence type="ECO:0008006" key="3">
    <source>
        <dbReference type="Google" id="ProtNLM"/>
    </source>
</evidence>
<evidence type="ECO:0000313" key="2">
    <source>
        <dbReference type="Proteomes" id="UP001597525"/>
    </source>
</evidence>
<accession>A0ABW6BLT6</accession>
<dbReference type="Proteomes" id="UP001597525">
    <property type="component" value="Unassembled WGS sequence"/>
</dbReference>
<evidence type="ECO:0000313" key="1">
    <source>
        <dbReference type="EMBL" id="MFD2969568.1"/>
    </source>
</evidence>
<name>A0ABW6BLT6_9SPHI</name>
<dbReference type="EMBL" id="JBHUPB010000014">
    <property type="protein sequence ID" value="MFD2969568.1"/>
    <property type="molecule type" value="Genomic_DNA"/>
</dbReference>
<keyword evidence="2" id="KW-1185">Reference proteome</keyword>
<gene>
    <name evidence="1" type="ORF">ACFS7Y_19395</name>
</gene>
<reference evidence="2" key="1">
    <citation type="journal article" date="2019" name="Int. J. Syst. Evol. Microbiol.">
        <title>The Global Catalogue of Microorganisms (GCM) 10K type strain sequencing project: providing services to taxonomists for standard genome sequencing and annotation.</title>
        <authorList>
            <consortium name="The Broad Institute Genomics Platform"/>
            <consortium name="The Broad Institute Genome Sequencing Center for Infectious Disease"/>
            <person name="Wu L."/>
            <person name="Ma J."/>
        </authorList>
    </citation>
    <scope>NUCLEOTIDE SEQUENCE [LARGE SCALE GENOMIC DNA]</scope>
    <source>
        <strain evidence="2">KCTC 22814</strain>
    </source>
</reference>
<comment type="caution">
    <text evidence="1">The sequence shown here is derived from an EMBL/GenBank/DDBJ whole genome shotgun (WGS) entry which is preliminary data.</text>
</comment>
<proteinExistence type="predicted"/>
<sequence length="205" mass="23312">MKRIFLVLLTVVVVQQLLHAQQISYRNQQEVGLVSYGPIPLEVGFAARTFHGAQLSDAYTLGVNICVNRFPVEGKNTIWTMPLTVKNRYVLNPMRKAAFFADLDVGYALASLNKERKAAPRWSSYHGGAVINPQIGLKVKKPSHKFYWTITGGYLYQRFGVTNYSNFDPNFNLRDPATVDWIADFNQEKNSYDLHRVTLMLGFGF</sequence>